<sequence>MKEYMEFRTDFLVRCINGTYYVVDPGDGPLDISQVFTLSESTAFLFTTFRGRKFTVSCLEEAMGQEYESDSAIIKQDVAKLVSFLEGHKFLKD</sequence>
<dbReference type="Proteomes" id="UP001500167">
    <property type="component" value="Unassembled WGS sequence"/>
</dbReference>
<dbReference type="RefSeq" id="WP_346083774.1">
    <property type="nucleotide sequence ID" value="NZ_BAAAZK010000002.1"/>
</dbReference>
<reference evidence="2" key="1">
    <citation type="journal article" date="2019" name="Int. J. Syst. Evol. Microbiol.">
        <title>The Global Catalogue of Microorganisms (GCM) 10K type strain sequencing project: providing services to taxonomists for standard genome sequencing and annotation.</title>
        <authorList>
            <consortium name="The Broad Institute Genomics Platform"/>
            <consortium name="The Broad Institute Genome Sequencing Center for Infectious Disease"/>
            <person name="Wu L."/>
            <person name="Ma J."/>
        </authorList>
    </citation>
    <scope>NUCLEOTIDE SEQUENCE [LARGE SCALE GENOMIC DNA]</scope>
    <source>
        <strain evidence="2">JCM 16722</strain>
    </source>
</reference>
<name>A0ABP7ZQS4_9SPHI</name>
<dbReference type="EMBL" id="BAAAZK010000002">
    <property type="protein sequence ID" value="GAA4168133.1"/>
    <property type="molecule type" value="Genomic_DNA"/>
</dbReference>
<organism evidence="1 2">
    <name type="scientific">Sphingobacterium ginsenosidimutans</name>
    <dbReference type="NCBI Taxonomy" id="687845"/>
    <lineage>
        <taxon>Bacteria</taxon>
        <taxon>Pseudomonadati</taxon>
        <taxon>Bacteroidota</taxon>
        <taxon>Sphingobacteriia</taxon>
        <taxon>Sphingobacteriales</taxon>
        <taxon>Sphingobacteriaceae</taxon>
        <taxon>Sphingobacterium</taxon>
    </lineage>
</organism>
<evidence type="ECO:0008006" key="3">
    <source>
        <dbReference type="Google" id="ProtNLM"/>
    </source>
</evidence>
<protein>
    <recommendedName>
        <fullName evidence="3">PqqD family protein</fullName>
    </recommendedName>
</protein>
<accession>A0ABP7ZQS4</accession>
<evidence type="ECO:0000313" key="1">
    <source>
        <dbReference type="EMBL" id="GAA4168133.1"/>
    </source>
</evidence>
<proteinExistence type="predicted"/>
<comment type="caution">
    <text evidence="1">The sequence shown here is derived from an EMBL/GenBank/DDBJ whole genome shotgun (WGS) entry which is preliminary data.</text>
</comment>
<keyword evidence="2" id="KW-1185">Reference proteome</keyword>
<evidence type="ECO:0000313" key="2">
    <source>
        <dbReference type="Proteomes" id="UP001500167"/>
    </source>
</evidence>
<gene>
    <name evidence="1" type="ORF">GCM10022218_02540</name>
</gene>